<feature type="region of interest" description="Disordered" evidence="2">
    <location>
        <begin position="765"/>
        <end position="817"/>
    </location>
</feature>
<gene>
    <name evidence="3" type="ORF">ACHHYP_03928</name>
</gene>
<keyword evidence="1" id="KW-0175">Coiled coil</keyword>
<evidence type="ECO:0000256" key="2">
    <source>
        <dbReference type="SAM" id="MobiDB-lite"/>
    </source>
</evidence>
<dbReference type="SUPFAM" id="SSF47473">
    <property type="entry name" value="EF-hand"/>
    <property type="match status" value="1"/>
</dbReference>
<organism evidence="3 4">
    <name type="scientific">Achlya hypogyna</name>
    <name type="common">Oomycete</name>
    <name type="synonym">Protoachlya hypogyna</name>
    <dbReference type="NCBI Taxonomy" id="1202772"/>
    <lineage>
        <taxon>Eukaryota</taxon>
        <taxon>Sar</taxon>
        <taxon>Stramenopiles</taxon>
        <taxon>Oomycota</taxon>
        <taxon>Saprolegniomycetes</taxon>
        <taxon>Saprolegniales</taxon>
        <taxon>Achlyaceae</taxon>
        <taxon>Achlya</taxon>
    </lineage>
</organism>
<comment type="caution">
    <text evidence="3">The sequence shown here is derived from an EMBL/GenBank/DDBJ whole genome shotgun (WGS) entry which is preliminary data.</text>
</comment>
<feature type="compositionally biased region" description="Low complexity" evidence="2">
    <location>
        <begin position="548"/>
        <end position="559"/>
    </location>
</feature>
<proteinExistence type="predicted"/>
<evidence type="ECO:0000313" key="3">
    <source>
        <dbReference type="EMBL" id="OQR92222.1"/>
    </source>
</evidence>
<feature type="region of interest" description="Disordered" evidence="2">
    <location>
        <begin position="638"/>
        <end position="663"/>
    </location>
</feature>
<evidence type="ECO:0000256" key="1">
    <source>
        <dbReference type="SAM" id="Coils"/>
    </source>
</evidence>
<name>A0A1V9Z2V9_ACHHY</name>
<dbReference type="InterPro" id="IPR011992">
    <property type="entry name" value="EF-hand-dom_pair"/>
</dbReference>
<dbReference type="CDD" id="cd20404">
    <property type="entry name" value="Tudor_Agenet_AtEML-like"/>
    <property type="match status" value="1"/>
</dbReference>
<dbReference type="OrthoDB" id="77492at2759"/>
<dbReference type="AlphaFoldDB" id="A0A1V9Z2V9"/>
<reference evidence="3 4" key="1">
    <citation type="journal article" date="2014" name="Genome Biol. Evol.">
        <title>The secreted proteins of Achlya hypogyna and Thraustotheca clavata identify the ancestral oomycete secretome and reveal gene acquisitions by horizontal gene transfer.</title>
        <authorList>
            <person name="Misner I."/>
            <person name="Blouin N."/>
            <person name="Leonard G."/>
            <person name="Richards T.A."/>
            <person name="Lane C.E."/>
        </authorList>
    </citation>
    <scope>NUCLEOTIDE SEQUENCE [LARGE SCALE GENOMIC DNA]</scope>
    <source>
        <strain evidence="3 4">ATCC 48635</strain>
    </source>
</reference>
<dbReference type="EMBL" id="JNBR01000473">
    <property type="protein sequence ID" value="OQR92222.1"/>
    <property type="molecule type" value="Genomic_DNA"/>
</dbReference>
<evidence type="ECO:0008006" key="5">
    <source>
        <dbReference type="Google" id="ProtNLM"/>
    </source>
</evidence>
<protein>
    <recommendedName>
        <fullName evidence="5">EF-hand domain-containing protein</fullName>
    </recommendedName>
</protein>
<evidence type="ECO:0000313" key="4">
    <source>
        <dbReference type="Proteomes" id="UP000243579"/>
    </source>
</evidence>
<feature type="region of interest" description="Disordered" evidence="2">
    <location>
        <begin position="548"/>
        <end position="571"/>
    </location>
</feature>
<dbReference type="STRING" id="1202772.A0A1V9Z2V9"/>
<dbReference type="Gene3D" id="2.30.30.140">
    <property type="match status" value="1"/>
</dbReference>
<dbReference type="Proteomes" id="UP000243579">
    <property type="component" value="Unassembled WGS sequence"/>
</dbReference>
<feature type="compositionally biased region" description="Pro residues" evidence="2">
    <location>
        <begin position="644"/>
        <end position="653"/>
    </location>
</feature>
<sequence length="1061" mass="120751">MLIGSRVRVFWESEDAWFEGSVESYDAMAGLIHVLFDDGDEGDYELNEYVELVADSTQEEDAGPQPGSESPTQSRLQWRRVRFCNDGVTETGVVVLVSLPLIQVIRDVERSSSIYLNVELDQIEYLERTSVFEFEPLAVQELPLLQASGSELPLLSLNPLEGLDLTTTDVRKKLHQYQRLIEHCVCAKEWQATIAAHFAEDQRLGHVFHELQSLDRGLRLTAARFVCALAHESPPNQQTLLQLNGFSFYVLRIFSIPGHFKHHYEVQCGKDHVAPSQPGFLRYLKSVVEPRMHRLTTRLHHYYSRYREANRPRLPMVWSCPHTIDDAVDMDYIDNIGTDISNVPDPETHLIGFILGPEPDCILPKYLPPAEIDAIARLFSSGNSQAVAVLKQTQCLHAMLPEPVNRFVVYDDLKEAPLVAPFLDDYGALGGLVAAMEQLNADAVRWKELFAYMTTRLHVAALAAQFGEAWVHALLDVFKALVPQTDLLHPLAWVWNRQLLASLEHHSMLALDFRICGALDMLHEPEAALRPYRLVTFLTRLRQCLVPKPAQKPQQQPKEAPAKKLKKLATRGRQPTNLRITNAIASAQAAVASLRETQNYHERLHPRHKYHKHMSNVETIETYVTQQAHAIETELRSMMASTTAPPPRSPRSPPSADDINATLQPRQYIDGKVDALRDLDEIAEALHTAKRERELAKQRTVQRNKMRLERQFTTAALEAQARETKWEMHCEQLAAQKRTRQAQIHRRNVLRQERVREQLHQQIEARAAEVSPSATTNTSHAHPVRPKEPTRPRSPPPKTTTPAPSRRVRCQSARPSRDRAVAFGNIMSDLQSAAMAAKKEEARKLWRVMKANDLVNSKLKMPPPTTRMGTEAKEDGIKHQRMSFLAPRTAAVAEPIELPLANAVMCQKLATELVPPEVRPPEIEDDTTPTYIVVSKYNRTLSHNQRQLFKARFAASNVKLNHKLSYAVQDQYVQMTRRNQAWEAFSSHARLYSDDPELLKRTELGHVVQKAGMPMDPRLVEAAARRLDKKLTGFITWHDFYEWFTGQDYQRATSRNLTSRT</sequence>
<feature type="coiled-coil region" evidence="1">
    <location>
        <begin position="672"/>
        <end position="699"/>
    </location>
</feature>
<accession>A0A1V9Z2V9</accession>
<keyword evidence="4" id="KW-1185">Reference proteome</keyword>